<name>A0ACB7XWW8_9ERIC</name>
<organism evidence="1 2">
    <name type="scientific">Vaccinium darrowii</name>
    <dbReference type="NCBI Taxonomy" id="229202"/>
    <lineage>
        <taxon>Eukaryota</taxon>
        <taxon>Viridiplantae</taxon>
        <taxon>Streptophyta</taxon>
        <taxon>Embryophyta</taxon>
        <taxon>Tracheophyta</taxon>
        <taxon>Spermatophyta</taxon>
        <taxon>Magnoliopsida</taxon>
        <taxon>eudicotyledons</taxon>
        <taxon>Gunneridae</taxon>
        <taxon>Pentapetalae</taxon>
        <taxon>asterids</taxon>
        <taxon>Ericales</taxon>
        <taxon>Ericaceae</taxon>
        <taxon>Vaccinioideae</taxon>
        <taxon>Vaccinieae</taxon>
        <taxon>Vaccinium</taxon>
    </lineage>
</organism>
<evidence type="ECO:0000313" key="2">
    <source>
        <dbReference type="Proteomes" id="UP000828048"/>
    </source>
</evidence>
<dbReference type="Proteomes" id="UP000828048">
    <property type="component" value="Chromosome 5"/>
</dbReference>
<evidence type="ECO:0000313" key="1">
    <source>
        <dbReference type="EMBL" id="KAH7845784.1"/>
    </source>
</evidence>
<gene>
    <name evidence="1" type="ORF">Vadar_005978</name>
</gene>
<keyword evidence="2" id="KW-1185">Reference proteome</keyword>
<sequence length="334" mass="38407">MGRVKLQIKKIENTTNRQVTFSKRRNGLIKKAYELSVLCDVDVALIMFSPSGRLSLFSGNRSIEEIMARYLNLPEHERGRLHNQEYLHRALAKLKGETDRSYQVASPVSADSQVEELQQEILRCKSQLEDMDRRLRIFEGDPSEMTTLCEAQYREQILEETLKRVRIRRQFLEENYEFSNPETTSQMQQLSAESVNVNGFVARNPNNILDWLPPHKDPQVQIMKFLDSNGLLPLRETSNGIDNMLPPSSTLSLQGQNIQMEDQTSPSSGMEDDHDNMQHPQPQFGQFIPDPNLSPWVEFYPTGNGPYSDAEPRERALLELFLSQLTPSNQNHIC</sequence>
<protein>
    <submittedName>
        <fullName evidence="1">Uncharacterized protein</fullName>
    </submittedName>
</protein>
<reference evidence="1 2" key="1">
    <citation type="journal article" date="2021" name="Hortic Res">
        <title>High-quality reference genome and annotation aids understanding of berry development for evergreen blueberry (Vaccinium darrowii).</title>
        <authorList>
            <person name="Yu J."/>
            <person name="Hulse-Kemp A.M."/>
            <person name="Babiker E."/>
            <person name="Staton M."/>
        </authorList>
    </citation>
    <scope>NUCLEOTIDE SEQUENCE [LARGE SCALE GENOMIC DNA]</scope>
    <source>
        <strain evidence="2">cv. NJ 8807/NJ 8810</strain>
        <tissue evidence="1">Young leaf</tissue>
    </source>
</reference>
<comment type="caution">
    <text evidence="1">The sequence shown here is derived from an EMBL/GenBank/DDBJ whole genome shotgun (WGS) entry which is preliminary data.</text>
</comment>
<accession>A0ACB7XWW8</accession>
<dbReference type="EMBL" id="CM037155">
    <property type="protein sequence ID" value="KAH7845784.1"/>
    <property type="molecule type" value="Genomic_DNA"/>
</dbReference>
<proteinExistence type="predicted"/>